<gene>
    <name evidence="1" type="ORF">H7T88_12810</name>
</gene>
<evidence type="ECO:0000313" key="2">
    <source>
        <dbReference type="Proteomes" id="UP000706031"/>
    </source>
</evidence>
<comment type="caution">
    <text evidence="1">The sequence shown here is derived from an EMBL/GenBank/DDBJ whole genome shotgun (WGS) entry which is preliminary data.</text>
</comment>
<organism evidence="1 2">
    <name type="scientific">Paenibacillus cucumis</name>
    <name type="common">ex Kampfer et al. 2016</name>
    <dbReference type="NCBI Taxonomy" id="1776858"/>
    <lineage>
        <taxon>Bacteria</taxon>
        <taxon>Bacillati</taxon>
        <taxon>Bacillota</taxon>
        <taxon>Bacilli</taxon>
        <taxon>Bacillales</taxon>
        <taxon>Paenibacillaceae</taxon>
        <taxon>Paenibacillus</taxon>
    </lineage>
</organism>
<reference evidence="1 2" key="1">
    <citation type="submission" date="2020-08" db="EMBL/GenBank/DDBJ databases">
        <title>Fungal Genomes of the International Space Station.</title>
        <authorList>
            <person name="Seuylemezian A."/>
            <person name="Singh N.K."/>
            <person name="Wood J."/>
            <person name="Venkateswaran K."/>
        </authorList>
    </citation>
    <scope>NUCLEOTIDE SEQUENCE [LARGE SCALE GENOMIC DNA]</scope>
    <source>
        <strain evidence="1 2">S/N-304-OC-R4</strain>
    </source>
</reference>
<dbReference type="RefSeq" id="WP_221788760.1">
    <property type="nucleotide sequence ID" value="NZ_JACLIC010000020.1"/>
</dbReference>
<protein>
    <submittedName>
        <fullName evidence="1">Uncharacterized protein</fullName>
    </submittedName>
</protein>
<name>A0ABS7KIV3_9BACL</name>
<evidence type="ECO:0000313" key="1">
    <source>
        <dbReference type="EMBL" id="MBY0204098.1"/>
    </source>
</evidence>
<dbReference type="Proteomes" id="UP000706031">
    <property type="component" value="Unassembled WGS sequence"/>
</dbReference>
<proteinExistence type="predicted"/>
<sequence>MSDSKNYIKDYSKEAYLNEVSFTEWRTANLMCYNPRYHWIWNGLRERAPTESR</sequence>
<dbReference type="EMBL" id="JACLIC010000020">
    <property type="protein sequence ID" value="MBY0204098.1"/>
    <property type="molecule type" value="Genomic_DNA"/>
</dbReference>
<keyword evidence="2" id="KW-1185">Reference proteome</keyword>
<accession>A0ABS7KIV3</accession>